<reference evidence="3 4" key="1">
    <citation type="journal article" date="2019" name="Nat. Ecol. Evol.">
        <title>Megaphylogeny resolves global patterns of mushroom evolution.</title>
        <authorList>
            <person name="Varga T."/>
            <person name="Krizsan K."/>
            <person name="Foldi C."/>
            <person name="Dima B."/>
            <person name="Sanchez-Garcia M."/>
            <person name="Sanchez-Ramirez S."/>
            <person name="Szollosi G.J."/>
            <person name="Szarkandi J.G."/>
            <person name="Papp V."/>
            <person name="Albert L."/>
            <person name="Andreopoulos W."/>
            <person name="Angelini C."/>
            <person name="Antonin V."/>
            <person name="Barry K.W."/>
            <person name="Bougher N.L."/>
            <person name="Buchanan P."/>
            <person name="Buyck B."/>
            <person name="Bense V."/>
            <person name="Catcheside P."/>
            <person name="Chovatia M."/>
            <person name="Cooper J."/>
            <person name="Damon W."/>
            <person name="Desjardin D."/>
            <person name="Finy P."/>
            <person name="Geml J."/>
            <person name="Haridas S."/>
            <person name="Hughes K."/>
            <person name="Justo A."/>
            <person name="Karasinski D."/>
            <person name="Kautmanova I."/>
            <person name="Kiss B."/>
            <person name="Kocsube S."/>
            <person name="Kotiranta H."/>
            <person name="LaButti K.M."/>
            <person name="Lechner B.E."/>
            <person name="Liimatainen K."/>
            <person name="Lipzen A."/>
            <person name="Lukacs Z."/>
            <person name="Mihaltcheva S."/>
            <person name="Morgado L.N."/>
            <person name="Niskanen T."/>
            <person name="Noordeloos M.E."/>
            <person name="Ohm R.A."/>
            <person name="Ortiz-Santana B."/>
            <person name="Ovrebo C."/>
            <person name="Racz N."/>
            <person name="Riley R."/>
            <person name="Savchenko A."/>
            <person name="Shiryaev A."/>
            <person name="Soop K."/>
            <person name="Spirin V."/>
            <person name="Szebenyi C."/>
            <person name="Tomsovsky M."/>
            <person name="Tulloss R.E."/>
            <person name="Uehling J."/>
            <person name="Grigoriev I.V."/>
            <person name="Vagvolgyi C."/>
            <person name="Papp T."/>
            <person name="Martin F.M."/>
            <person name="Miettinen O."/>
            <person name="Hibbett D.S."/>
            <person name="Nagy L.G."/>
        </authorList>
    </citation>
    <scope>NUCLEOTIDE SEQUENCE [LARGE SCALE GENOMIC DNA]</scope>
    <source>
        <strain evidence="3 4">FP101781</strain>
    </source>
</reference>
<evidence type="ECO:0000313" key="4">
    <source>
        <dbReference type="Proteomes" id="UP000298030"/>
    </source>
</evidence>
<feature type="transmembrane region" description="Helical" evidence="1">
    <location>
        <begin position="207"/>
        <end position="229"/>
    </location>
</feature>
<evidence type="ECO:0000313" key="3">
    <source>
        <dbReference type="EMBL" id="TEB31068.1"/>
    </source>
</evidence>
<evidence type="ECO:0000259" key="2">
    <source>
        <dbReference type="Pfam" id="PF20151"/>
    </source>
</evidence>
<accession>A0A4Y7TAV9</accession>
<dbReference type="AlphaFoldDB" id="A0A4Y7TAV9"/>
<evidence type="ECO:0000256" key="1">
    <source>
        <dbReference type="SAM" id="Phobius"/>
    </source>
</evidence>
<feature type="transmembrane region" description="Helical" evidence="1">
    <location>
        <begin position="121"/>
        <end position="145"/>
    </location>
</feature>
<keyword evidence="1" id="KW-1133">Transmembrane helix</keyword>
<dbReference type="Proteomes" id="UP000298030">
    <property type="component" value="Unassembled WGS sequence"/>
</dbReference>
<dbReference type="OrthoDB" id="3350812at2759"/>
<feature type="transmembrane region" description="Helical" evidence="1">
    <location>
        <begin position="88"/>
        <end position="109"/>
    </location>
</feature>
<organism evidence="3 4">
    <name type="scientific">Coprinellus micaceus</name>
    <name type="common">Glistening ink-cap mushroom</name>
    <name type="synonym">Coprinus micaceus</name>
    <dbReference type="NCBI Taxonomy" id="71717"/>
    <lineage>
        <taxon>Eukaryota</taxon>
        <taxon>Fungi</taxon>
        <taxon>Dikarya</taxon>
        <taxon>Basidiomycota</taxon>
        <taxon>Agaricomycotina</taxon>
        <taxon>Agaricomycetes</taxon>
        <taxon>Agaricomycetidae</taxon>
        <taxon>Agaricales</taxon>
        <taxon>Agaricineae</taxon>
        <taxon>Psathyrellaceae</taxon>
        <taxon>Coprinellus</taxon>
    </lineage>
</organism>
<feature type="transmembrane region" description="Helical" evidence="1">
    <location>
        <begin position="59"/>
        <end position="76"/>
    </location>
</feature>
<comment type="caution">
    <text evidence="3">The sequence shown here is derived from an EMBL/GenBank/DDBJ whole genome shotgun (WGS) entry which is preliminary data.</text>
</comment>
<proteinExistence type="predicted"/>
<keyword evidence="1" id="KW-0472">Membrane</keyword>
<feature type="transmembrane region" description="Helical" evidence="1">
    <location>
        <begin position="20"/>
        <end position="38"/>
    </location>
</feature>
<name>A0A4Y7TAV9_COPMI</name>
<keyword evidence="1" id="KW-0812">Transmembrane</keyword>
<dbReference type="InterPro" id="IPR045340">
    <property type="entry name" value="DUF6533"/>
</dbReference>
<dbReference type="EMBL" id="QPFP01000020">
    <property type="protein sequence ID" value="TEB31068.1"/>
    <property type="molecule type" value="Genomic_DNA"/>
</dbReference>
<keyword evidence="4" id="KW-1185">Reference proteome</keyword>
<protein>
    <recommendedName>
        <fullName evidence="2">DUF6533 domain-containing protein</fullName>
    </recommendedName>
</protein>
<gene>
    <name evidence="3" type="ORF">FA13DRAFT_479047</name>
</gene>
<sequence length="305" mass="34734">MDPAEWATILDGYEWTQRLNYLGISGFTVLLCDFLHTFPDEVRLMWPQPLSPLKALFLFLRYYIMGHMILLINYGYPTGVTTQHCTTTFIAMTISSGFLIVASEWVLFIRVWAFSGRNKKVLAFLGFQAIAIHGATKITLVTLFIRSVRFSPVPFHLNMPCLVADSNDKLLSGTFGLLLWGLVSIMSIMIFFVYQRHRHLKTKLLSVFYRDGVFYFVCLSMLATVNIVVNTTSKARGFKYLFTQIEVISHVILSTRMLIHLRLCAEREAGTDTQAVCPSTMHFKSRKPHTVESTDSEFTVASTLI</sequence>
<dbReference type="Pfam" id="PF20151">
    <property type="entry name" value="DUF6533"/>
    <property type="match status" value="1"/>
</dbReference>
<feature type="transmembrane region" description="Helical" evidence="1">
    <location>
        <begin position="175"/>
        <end position="195"/>
    </location>
</feature>
<feature type="domain" description="DUF6533" evidence="2">
    <location>
        <begin position="21"/>
        <end position="65"/>
    </location>
</feature>